<feature type="region of interest" description="Disordered" evidence="1">
    <location>
        <begin position="444"/>
        <end position="486"/>
    </location>
</feature>
<dbReference type="PANTHER" id="PTHR33167:SF29">
    <property type="entry name" value="T28K15.14 PROTEIN"/>
    <property type="match status" value="1"/>
</dbReference>
<dbReference type="eggNOG" id="ENOG502R5G8">
    <property type="taxonomic scope" value="Eukaryota"/>
</dbReference>
<feature type="compositionally biased region" description="Basic and acidic residues" evidence="1">
    <location>
        <begin position="555"/>
        <end position="568"/>
    </location>
</feature>
<protein>
    <submittedName>
        <fullName evidence="2">Uncharacterized protein</fullName>
    </submittedName>
</protein>
<dbReference type="Gramene" id="KCW72001">
    <property type="protein sequence ID" value="KCW72001"/>
    <property type="gene ID" value="EUGRSUZ_E00452"/>
</dbReference>
<dbReference type="AlphaFoldDB" id="A0A059C1E0"/>
<dbReference type="PANTHER" id="PTHR33167">
    <property type="entry name" value="TRANSCRIPTION FACTOR, PUTATIVE (DUF863)-RELATED"/>
    <property type="match status" value="1"/>
</dbReference>
<proteinExistence type="predicted"/>
<dbReference type="EMBL" id="KK198757">
    <property type="protein sequence ID" value="KCW72001.1"/>
    <property type="molecule type" value="Genomic_DNA"/>
</dbReference>
<evidence type="ECO:0000313" key="2">
    <source>
        <dbReference type="EMBL" id="KCW72001.1"/>
    </source>
</evidence>
<name>A0A059C1E0_EUCGR</name>
<feature type="compositionally biased region" description="Polar residues" evidence="1">
    <location>
        <begin position="463"/>
        <end position="486"/>
    </location>
</feature>
<dbReference type="InterPro" id="IPR008581">
    <property type="entry name" value="DUF863_pln"/>
</dbReference>
<accession>A0A059C1E0</accession>
<dbReference type="Pfam" id="PF05904">
    <property type="entry name" value="DUF863"/>
    <property type="match status" value="1"/>
</dbReference>
<gene>
    <name evidence="2" type="ORF">EUGRSUZ_E00452</name>
</gene>
<sequence length="691" mass="77412">MKNQVDLNVSLVQGHNDSHRECMKHTIINQELIFRSQILELHRLYKMQKMLMQELSWKEPRNCNVWKASTQSNLTQLTIITRNSLPEDVIFHETPKAVEECTSSCNNLQRRHLDLKERMINCELPAIEYSNSSDACCFEKQFFGDYLKGSEDGPRSCGNDFANLNNLKLSLTNGECSEKMGGILTMPDAKRKYPCSHGITNPQLPVRRMFNENDRVTSLPHENDFNLSLLSGQSISKSAKYDPSDGIIYSESQPRFNFLDEARKEYVTKSTDNSLQPRKPPVVDLNTIIVDNSPCCSNDATAVTNHSTSIAGKVRPDGCCIFGYIMKDDISSSDERHNMPQGERLLNDAMLNSSEGKANSGLTEKNHCDDAIRVAEISSMDLEASSRRLPGCFECLGTDNGNIKNEDVELTSESSNSLVLEQQEDNARAKDSEDDEKDALLFSSKKSCQDSSQDGHRQMQCGIRSTGSDSSSIKTAQSGHGVGNSSCLMSEEKSIARQTVETSLNKQETAERISIGPENNCLGRKDSPEGDKLIQEAAESLVRISLTDPAWFEDRSRQVGSNEVEKGGDNPTKPLSSSDSYELNVLMLEESSTEDYSVTSKALDIAEVSDKDFSIRLRRGRRLKDFQKEILPGLASLSRHEILEDVNILEGVIRSREYRKLRAKMADGEMVCAPLRSRRSRSYHAGRRRYS</sequence>
<evidence type="ECO:0000256" key="1">
    <source>
        <dbReference type="SAM" id="MobiDB-lite"/>
    </source>
</evidence>
<reference evidence="2" key="1">
    <citation type="submission" date="2013-07" db="EMBL/GenBank/DDBJ databases">
        <title>The genome of Eucalyptus grandis.</title>
        <authorList>
            <person name="Schmutz J."/>
            <person name="Hayes R."/>
            <person name="Myburg A."/>
            <person name="Tuskan G."/>
            <person name="Grattapaglia D."/>
            <person name="Rokhsar D.S."/>
        </authorList>
    </citation>
    <scope>NUCLEOTIDE SEQUENCE</scope>
    <source>
        <tissue evidence="2">Leaf extractions</tissue>
    </source>
</reference>
<dbReference type="InParanoid" id="A0A059C1E0"/>
<feature type="region of interest" description="Disordered" evidence="1">
    <location>
        <begin position="555"/>
        <end position="578"/>
    </location>
</feature>
<organism evidence="2">
    <name type="scientific">Eucalyptus grandis</name>
    <name type="common">Flooded gum</name>
    <dbReference type="NCBI Taxonomy" id="71139"/>
    <lineage>
        <taxon>Eukaryota</taxon>
        <taxon>Viridiplantae</taxon>
        <taxon>Streptophyta</taxon>
        <taxon>Embryophyta</taxon>
        <taxon>Tracheophyta</taxon>
        <taxon>Spermatophyta</taxon>
        <taxon>Magnoliopsida</taxon>
        <taxon>eudicotyledons</taxon>
        <taxon>Gunneridae</taxon>
        <taxon>Pentapetalae</taxon>
        <taxon>rosids</taxon>
        <taxon>malvids</taxon>
        <taxon>Myrtales</taxon>
        <taxon>Myrtaceae</taxon>
        <taxon>Myrtoideae</taxon>
        <taxon>Eucalypteae</taxon>
        <taxon>Eucalyptus</taxon>
    </lineage>
</organism>